<feature type="transmembrane region" description="Helical" evidence="1">
    <location>
        <begin position="225"/>
        <end position="245"/>
    </location>
</feature>
<dbReference type="STRING" id="1505727.GA0061077_1290"/>
<keyword evidence="2" id="KW-0732">Signal</keyword>
<dbReference type="RefSeq" id="WP_143249630.1">
    <property type="nucleotide sequence ID" value="NZ_FMBL01000003.1"/>
</dbReference>
<proteinExistence type="predicted"/>
<keyword evidence="1" id="KW-0812">Transmembrane</keyword>
<evidence type="ECO:0000313" key="3">
    <source>
        <dbReference type="EMBL" id="SCC80630.1"/>
    </source>
</evidence>
<dbReference type="Proteomes" id="UP000242610">
    <property type="component" value="Unassembled WGS sequence"/>
</dbReference>
<gene>
    <name evidence="3" type="ORF">GA0061077_1290</name>
</gene>
<keyword evidence="1" id="KW-1133">Transmembrane helix</keyword>
<organism evidence="3 4">
    <name type="scientific">Bifidobacterium commune</name>
    <dbReference type="NCBI Taxonomy" id="1505727"/>
    <lineage>
        <taxon>Bacteria</taxon>
        <taxon>Bacillati</taxon>
        <taxon>Actinomycetota</taxon>
        <taxon>Actinomycetes</taxon>
        <taxon>Bifidobacteriales</taxon>
        <taxon>Bifidobacteriaceae</taxon>
        <taxon>Bifidobacterium</taxon>
    </lineage>
</organism>
<keyword evidence="4" id="KW-1185">Reference proteome</keyword>
<dbReference type="AlphaFoldDB" id="A0A1C4H7F6"/>
<evidence type="ECO:0000256" key="2">
    <source>
        <dbReference type="SAM" id="SignalP"/>
    </source>
</evidence>
<protein>
    <submittedName>
        <fullName evidence="3">Uncharacterized protein</fullName>
    </submittedName>
</protein>
<keyword evidence="1" id="KW-0472">Membrane</keyword>
<evidence type="ECO:0000313" key="4">
    <source>
        <dbReference type="Proteomes" id="UP000242610"/>
    </source>
</evidence>
<feature type="chain" id="PRO_5008692926" evidence="2">
    <location>
        <begin position="31"/>
        <end position="250"/>
    </location>
</feature>
<name>A0A1C4H7F6_9BIFI</name>
<sequence>MMDINARILKAVAGVVSTLVTLSFAFPAMADATSKPECKDCVANVKTAARQLTRENDAQSTQKVTSVLSAIQKRTVIAHVPFAALDIQKATAYHFTSQESSNTFVTIPMHGDYSSLSNFSVELNTFGNIVQYNETLLTKNEKDTFTITDYANGSLNKMEDTNITYMTNDEIKEALMPIGSPLTRRMSIKQCASAVLGIGGALGGLIAAVCSGSCVGAITGVAAPACLACVAMFVSLSAGSGWQFINCLRG</sequence>
<reference evidence="4" key="1">
    <citation type="submission" date="2016-08" db="EMBL/GenBank/DDBJ databases">
        <authorList>
            <person name="Varghese N."/>
            <person name="Submissions Spin"/>
        </authorList>
    </citation>
    <scope>NUCLEOTIDE SEQUENCE [LARGE SCALE GENOMIC DNA]</scope>
    <source>
        <strain evidence="4">R-52791</strain>
    </source>
</reference>
<dbReference type="EMBL" id="FMBL01000003">
    <property type="protein sequence ID" value="SCC80630.1"/>
    <property type="molecule type" value="Genomic_DNA"/>
</dbReference>
<accession>A0A1C4H7F6</accession>
<evidence type="ECO:0000256" key="1">
    <source>
        <dbReference type="SAM" id="Phobius"/>
    </source>
</evidence>
<feature type="signal peptide" evidence="2">
    <location>
        <begin position="1"/>
        <end position="30"/>
    </location>
</feature>
<feature type="transmembrane region" description="Helical" evidence="1">
    <location>
        <begin position="194"/>
        <end position="218"/>
    </location>
</feature>